<dbReference type="GO" id="GO:0030089">
    <property type="term" value="C:phycobilisome"/>
    <property type="evidence" value="ECO:0007669"/>
    <property type="project" value="UniProtKB-KW"/>
</dbReference>
<dbReference type="RefSeq" id="WP_193919083.1">
    <property type="nucleotide sequence ID" value="NZ_JADEWL010000019.1"/>
</dbReference>
<dbReference type="GO" id="GO:0016491">
    <property type="term" value="F:oxidoreductase activity"/>
    <property type="evidence" value="ECO:0007669"/>
    <property type="project" value="TreeGrafter"/>
</dbReference>
<organism evidence="3 4">
    <name type="scientific">Plectonema cf. radiosum LEGE 06105</name>
    <dbReference type="NCBI Taxonomy" id="945769"/>
    <lineage>
        <taxon>Bacteria</taxon>
        <taxon>Bacillati</taxon>
        <taxon>Cyanobacteriota</taxon>
        <taxon>Cyanophyceae</taxon>
        <taxon>Oscillatoriophycideae</taxon>
        <taxon>Oscillatoriales</taxon>
        <taxon>Microcoleaceae</taxon>
        <taxon>Plectonema</taxon>
    </lineage>
</organism>
<dbReference type="InterPro" id="IPR016024">
    <property type="entry name" value="ARM-type_fold"/>
</dbReference>
<dbReference type="PANTHER" id="PTHR12697:SF5">
    <property type="entry name" value="DEOXYHYPUSINE HYDROXYLASE"/>
    <property type="match status" value="1"/>
</dbReference>
<dbReference type="Pfam" id="PF13646">
    <property type="entry name" value="HEAT_2"/>
    <property type="match status" value="1"/>
</dbReference>
<gene>
    <name evidence="3" type="ORF">IQ247_08915</name>
</gene>
<dbReference type="InterPro" id="IPR004155">
    <property type="entry name" value="PBS_lyase_HEAT"/>
</dbReference>
<dbReference type="SMART" id="SM00567">
    <property type="entry name" value="EZ_HEAT"/>
    <property type="match status" value="2"/>
</dbReference>
<evidence type="ECO:0000313" key="4">
    <source>
        <dbReference type="Proteomes" id="UP000620559"/>
    </source>
</evidence>
<dbReference type="InterPro" id="IPR011989">
    <property type="entry name" value="ARM-like"/>
</dbReference>
<evidence type="ECO:0000256" key="2">
    <source>
        <dbReference type="ARBA" id="ARBA00022738"/>
    </source>
</evidence>
<dbReference type="EMBL" id="JADEWL010000019">
    <property type="protein sequence ID" value="MBE9212813.1"/>
    <property type="molecule type" value="Genomic_DNA"/>
</dbReference>
<accession>A0A8J7FB07</accession>
<comment type="caution">
    <text evidence="3">The sequence shown here is derived from an EMBL/GenBank/DDBJ whole genome shotgun (WGS) entry which is preliminary data.</text>
</comment>
<dbReference type="Proteomes" id="UP000620559">
    <property type="component" value="Unassembled WGS sequence"/>
</dbReference>
<dbReference type="SUPFAM" id="SSF48371">
    <property type="entry name" value="ARM repeat"/>
    <property type="match status" value="1"/>
</dbReference>
<evidence type="ECO:0000313" key="3">
    <source>
        <dbReference type="EMBL" id="MBE9212813.1"/>
    </source>
</evidence>
<proteinExistence type="predicted"/>
<sequence length="214" mass="23271">MKSIYLNFSVKASATAISYRFVSTISLTLLCFSSPLLVINTASAQTADNTNLEQTAVASINYAVSTLMEVLRSENVEARINAARALGGMGTQAKIAEPALTVALYDKEARVRYSAASAIANLGGDTKNAFPVLVKALEDESKWIRHDAAYALSNIALNFQGKVRDLSAEELNQTVTNLENSLKVMQDSKLEIPPQAIKSINDSLDTLKREKQRQ</sequence>
<protein>
    <submittedName>
        <fullName evidence="3">HEAT repeat domain-containing protein</fullName>
    </submittedName>
</protein>
<keyword evidence="4" id="KW-1185">Reference proteome</keyword>
<keyword evidence="2" id="KW-0605">Phycobilisome</keyword>
<keyword evidence="1" id="KW-0042">Antenna complex</keyword>
<evidence type="ECO:0000256" key="1">
    <source>
        <dbReference type="ARBA" id="ARBA00022549"/>
    </source>
</evidence>
<reference evidence="3" key="1">
    <citation type="submission" date="2020-10" db="EMBL/GenBank/DDBJ databases">
        <authorList>
            <person name="Castelo-Branco R."/>
            <person name="Eusebio N."/>
            <person name="Adriana R."/>
            <person name="Vieira A."/>
            <person name="Brugerolle De Fraissinette N."/>
            <person name="Rezende De Castro R."/>
            <person name="Schneider M.P."/>
            <person name="Vasconcelos V."/>
            <person name="Leao P.N."/>
        </authorList>
    </citation>
    <scope>NUCLEOTIDE SEQUENCE</scope>
    <source>
        <strain evidence="3">LEGE 06105</strain>
    </source>
</reference>
<dbReference type="Gene3D" id="1.25.10.10">
    <property type="entry name" value="Leucine-rich Repeat Variant"/>
    <property type="match status" value="1"/>
</dbReference>
<dbReference type="PANTHER" id="PTHR12697">
    <property type="entry name" value="PBS LYASE HEAT-LIKE PROTEIN"/>
    <property type="match status" value="1"/>
</dbReference>
<name>A0A8J7FB07_9CYAN</name>
<dbReference type="AlphaFoldDB" id="A0A8J7FB07"/>